<dbReference type="CDD" id="cd16148">
    <property type="entry name" value="sulfatase_like"/>
    <property type="match status" value="1"/>
</dbReference>
<keyword evidence="1" id="KW-1133">Transmembrane helix</keyword>
<evidence type="ECO:0000313" key="5">
    <source>
        <dbReference type="Proteomes" id="UP001238163"/>
    </source>
</evidence>
<dbReference type="Pfam" id="PF11893">
    <property type="entry name" value="DUF3413"/>
    <property type="match status" value="1"/>
</dbReference>
<dbReference type="PANTHER" id="PTHR43751:SF3">
    <property type="entry name" value="SULFATASE N-TERMINAL DOMAIN-CONTAINING PROTEIN"/>
    <property type="match status" value="1"/>
</dbReference>
<feature type="transmembrane region" description="Helical" evidence="1">
    <location>
        <begin position="133"/>
        <end position="153"/>
    </location>
</feature>
<keyword evidence="5" id="KW-1185">Reference proteome</keyword>
<dbReference type="Proteomes" id="UP001238163">
    <property type="component" value="Unassembled WGS sequence"/>
</dbReference>
<comment type="caution">
    <text evidence="4">The sequence shown here is derived from an EMBL/GenBank/DDBJ whole genome shotgun (WGS) entry which is preliminary data.</text>
</comment>
<dbReference type="InterPro" id="IPR012159">
    <property type="entry name" value="YejM-like"/>
</dbReference>
<feature type="domain" description="Inner membrane protein YejM N-terminal" evidence="3">
    <location>
        <begin position="36"/>
        <end position="254"/>
    </location>
</feature>
<evidence type="ECO:0000259" key="2">
    <source>
        <dbReference type="Pfam" id="PF00884"/>
    </source>
</evidence>
<dbReference type="RefSeq" id="WP_307262001.1">
    <property type="nucleotide sequence ID" value="NZ_JAUSVL010000001.1"/>
</dbReference>
<dbReference type="Gene3D" id="3.40.720.10">
    <property type="entry name" value="Alkaline Phosphatase, subunit A"/>
    <property type="match status" value="1"/>
</dbReference>
<dbReference type="EMBL" id="JAUSVL010000001">
    <property type="protein sequence ID" value="MDQ0290459.1"/>
    <property type="molecule type" value="Genomic_DNA"/>
</dbReference>
<keyword evidence="1" id="KW-0472">Membrane</keyword>
<feature type="transmembrane region" description="Helical" evidence="1">
    <location>
        <begin position="75"/>
        <end position="103"/>
    </location>
</feature>
<feature type="transmembrane region" description="Helical" evidence="1">
    <location>
        <begin position="7"/>
        <end position="27"/>
    </location>
</feature>
<keyword evidence="1" id="KW-0812">Transmembrane</keyword>
<dbReference type="InterPro" id="IPR024588">
    <property type="entry name" value="YejM_N"/>
</dbReference>
<dbReference type="Pfam" id="PF00884">
    <property type="entry name" value="Sulfatase"/>
    <property type="match status" value="1"/>
</dbReference>
<dbReference type="InterPro" id="IPR000917">
    <property type="entry name" value="Sulfatase_N"/>
</dbReference>
<dbReference type="InterPro" id="IPR052701">
    <property type="entry name" value="GAG_Ulvan_Degrading_Sulfatases"/>
</dbReference>
<gene>
    <name evidence="4" type="ORF">J3R75_002566</name>
</gene>
<protein>
    <submittedName>
        <fullName evidence="4">Membrane-anchored protein YejM (Alkaline phosphatase superfamily)</fullName>
    </submittedName>
</protein>
<dbReference type="PIRSF" id="PIRSF004950">
    <property type="entry name" value="Mmb_sulf_HI0842"/>
    <property type="match status" value="1"/>
</dbReference>
<sequence>MREKRPTLFTYCLWLYLLTLPLTSWFALRNDGGTGLFRFIYLTTTWLAYTGIVLTPAFLAAFLTSRYKTGTSSPLFIWTGRILVVLLGFLAHLLLLVDAVILVKFGYHLNGLVVNLLTTPGGFESMGLEANSLLAAGAGLGLLLVCHCGLFFFSIKSARCRRLAALLPAKTMRWAFPLLTGTALLFSLFCTGFADFRLNQDVLCSISAFPHAPTMRMRRFLRKMGMKEPKRSDFPRFSQKNGNLARVSYPLLPIDRRQQRSHPNIIWLVGESLRADLLAPEIMPATWEFAQKGCRFQEHYSGGHGTRPGMFSMFYALYGNCWDKFLHSQRGPLLMDWLLDDNYQFLCLTSARFTYPEFDRTIFAALPSAALHEMDTGKAWERDIRLVDQAVAFLDSRDQNRPFFLFGFFESTHAPYTFPTEQALTPNYLDKINYATVSAKDARQLYNRDVNAAHHIDNQLARLFTTLSNTPGLLDNTIVVITGDHGEEFYEKGFLGHNSTFVQEQIRVPLVICAPGVAPSVYTGMSHHTDIVPSLAPLLGVVNPPEDFSVGGNLFSPEYHRSHMVVCGWETAAFINSTHKILLPVGTKGSYFSRKITTLQDQTCRDQDDFYRVNASQLQQAQHDMFRFIAN</sequence>
<organism evidence="4 5">
    <name type="scientific">Oligosphaera ethanolica</name>
    <dbReference type="NCBI Taxonomy" id="760260"/>
    <lineage>
        <taxon>Bacteria</taxon>
        <taxon>Pseudomonadati</taxon>
        <taxon>Lentisphaerota</taxon>
        <taxon>Oligosphaeria</taxon>
        <taxon>Oligosphaerales</taxon>
        <taxon>Oligosphaeraceae</taxon>
        <taxon>Oligosphaera</taxon>
    </lineage>
</organism>
<accession>A0AAE3VH55</accession>
<dbReference type="AlphaFoldDB" id="A0AAE3VH55"/>
<name>A0AAE3VH55_9BACT</name>
<reference evidence="4" key="1">
    <citation type="submission" date="2023-07" db="EMBL/GenBank/DDBJ databases">
        <title>Genomic Encyclopedia of Type Strains, Phase IV (KMG-IV): sequencing the most valuable type-strain genomes for metagenomic binning, comparative biology and taxonomic classification.</title>
        <authorList>
            <person name="Goeker M."/>
        </authorList>
    </citation>
    <scope>NUCLEOTIDE SEQUENCE</scope>
    <source>
        <strain evidence="4">DSM 24202</strain>
    </source>
</reference>
<evidence type="ECO:0000313" key="4">
    <source>
        <dbReference type="EMBL" id="MDQ0290459.1"/>
    </source>
</evidence>
<dbReference type="SUPFAM" id="SSF53649">
    <property type="entry name" value="Alkaline phosphatase-like"/>
    <property type="match status" value="1"/>
</dbReference>
<feature type="domain" description="Sulfatase N-terminal" evidence="2">
    <location>
        <begin position="263"/>
        <end position="541"/>
    </location>
</feature>
<proteinExistence type="predicted"/>
<evidence type="ECO:0000259" key="3">
    <source>
        <dbReference type="Pfam" id="PF11893"/>
    </source>
</evidence>
<feature type="transmembrane region" description="Helical" evidence="1">
    <location>
        <begin position="39"/>
        <end position="63"/>
    </location>
</feature>
<dbReference type="PANTHER" id="PTHR43751">
    <property type="entry name" value="SULFATASE"/>
    <property type="match status" value="1"/>
</dbReference>
<dbReference type="InterPro" id="IPR017850">
    <property type="entry name" value="Alkaline_phosphatase_core_sf"/>
</dbReference>
<evidence type="ECO:0000256" key="1">
    <source>
        <dbReference type="SAM" id="Phobius"/>
    </source>
</evidence>
<feature type="transmembrane region" description="Helical" evidence="1">
    <location>
        <begin position="174"/>
        <end position="194"/>
    </location>
</feature>